<protein>
    <recommendedName>
        <fullName evidence="1">Protein TsetseEP domain-containing protein</fullName>
    </recommendedName>
</protein>
<organism evidence="2 3">
    <name type="scientific">Henosepilachna vigintioctopunctata</name>
    <dbReference type="NCBI Taxonomy" id="420089"/>
    <lineage>
        <taxon>Eukaryota</taxon>
        <taxon>Metazoa</taxon>
        <taxon>Ecdysozoa</taxon>
        <taxon>Arthropoda</taxon>
        <taxon>Hexapoda</taxon>
        <taxon>Insecta</taxon>
        <taxon>Pterygota</taxon>
        <taxon>Neoptera</taxon>
        <taxon>Endopterygota</taxon>
        <taxon>Coleoptera</taxon>
        <taxon>Polyphaga</taxon>
        <taxon>Cucujiformia</taxon>
        <taxon>Coccinelloidea</taxon>
        <taxon>Coccinellidae</taxon>
        <taxon>Epilachninae</taxon>
        <taxon>Epilachnini</taxon>
        <taxon>Henosepilachna</taxon>
    </lineage>
</organism>
<name>A0AAW1V898_9CUCU</name>
<proteinExistence type="predicted"/>
<accession>A0AAW1V898</accession>
<gene>
    <name evidence="2" type="ORF">WA026_012261</name>
</gene>
<dbReference type="InterPro" id="IPR007931">
    <property type="entry name" value="TsetseEP"/>
</dbReference>
<reference evidence="2 3" key="1">
    <citation type="submission" date="2023-03" db="EMBL/GenBank/DDBJ databases">
        <title>Genome insight into feeding habits of ladybird beetles.</title>
        <authorList>
            <person name="Li H.-S."/>
            <person name="Huang Y.-H."/>
            <person name="Pang H."/>
        </authorList>
    </citation>
    <scope>NUCLEOTIDE SEQUENCE [LARGE SCALE GENOMIC DNA]</scope>
    <source>
        <strain evidence="2">SYSU_2023b</strain>
        <tissue evidence="2">Whole body</tissue>
    </source>
</reference>
<keyword evidence="3" id="KW-1185">Reference proteome</keyword>
<evidence type="ECO:0000259" key="1">
    <source>
        <dbReference type="Pfam" id="PF05267"/>
    </source>
</evidence>
<dbReference type="Pfam" id="PF05267">
    <property type="entry name" value="DUF725"/>
    <property type="match status" value="1"/>
</dbReference>
<comment type="caution">
    <text evidence="2">The sequence shown here is derived from an EMBL/GenBank/DDBJ whole genome shotgun (WGS) entry which is preliminary data.</text>
</comment>
<evidence type="ECO:0000313" key="3">
    <source>
        <dbReference type="Proteomes" id="UP001431783"/>
    </source>
</evidence>
<sequence>MPSSSQQKNMINIGKELCNYLKEVVSTEAQESENAIQKDVDLMIQNSKKQLNLIEKNFNLKISCSNNNENSRGFSESVPEMVRNADISLSECGIVAGQQASIIADRIRTDAAKLERKGLEMMDAFLDCSRKTSWSMFACYKKVVGANMGPMKDFVTDTVRAHSGAHTDFLILRRNVAECIQTKLEEFKTKIETLYFYQ</sequence>
<dbReference type="AlphaFoldDB" id="A0AAW1V898"/>
<dbReference type="EMBL" id="JARQZJ010000126">
    <property type="protein sequence ID" value="KAK9890920.1"/>
    <property type="molecule type" value="Genomic_DNA"/>
</dbReference>
<feature type="domain" description="Protein TsetseEP" evidence="1">
    <location>
        <begin position="77"/>
        <end position="181"/>
    </location>
</feature>
<dbReference type="Proteomes" id="UP001431783">
    <property type="component" value="Unassembled WGS sequence"/>
</dbReference>
<evidence type="ECO:0000313" key="2">
    <source>
        <dbReference type="EMBL" id="KAK9890920.1"/>
    </source>
</evidence>